<gene>
    <name evidence="1" type="ORF">GSOID_T00000492001</name>
</gene>
<dbReference type="AlphaFoldDB" id="E4WRW2"/>
<proteinExistence type="predicted"/>
<dbReference type="Proteomes" id="UP000001307">
    <property type="component" value="Unassembled WGS sequence"/>
</dbReference>
<dbReference type="EMBL" id="FN653015">
    <property type="protein sequence ID" value="CBY20494.1"/>
    <property type="molecule type" value="Genomic_DNA"/>
</dbReference>
<reference evidence="1" key="1">
    <citation type="journal article" date="2010" name="Science">
        <title>Plasticity of animal genome architecture unmasked by rapid evolution of a pelagic tunicate.</title>
        <authorList>
            <person name="Denoeud F."/>
            <person name="Henriet S."/>
            <person name="Mungpakdee S."/>
            <person name="Aury J.M."/>
            <person name="Da Silva C."/>
            <person name="Brinkmann H."/>
            <person name="Mikhaleva J."/>
            <person name="Olsen L.C."/>
            <person name="Jubin C."/>
            <person name="Canestro C."/>
            <person name="Bouquet J.M."/>
            <person name="Danks G."/>
            <person name="Poulain J."/>
            <person name="Campsteijn C."/>
            <person name="Adamski M."/>
            <person name="Cross I."/>
            <person name="Yadetie F."/>
            <person name="Muffato M."/>
            <person name="Louis A."/>
            <person name="Butcher S."/>
            <person name="Tsagkogeorga G."/>
            <person name="Konrad A."/>
            <person name="Singh S."/>
            <person name="Jensen M.F."/>
            <person name="Cong E.H."/>
            <person name="Eikeseth-Otteraa H."/>
            <person name="Noel B."/>
            <person name="Anthouard V."/>
            <person name="Porcel B.M."/>
            <person name="Kachouri-Lafond R."/>
            <person name="Nishino A."/>
            <person name="Ugolini M."/>
            <person name="Chourrout P."/>
            <person name="Nishida H."/>
            <person name="Aasland R."/>
            <person name="Huzurbazar S."/>
            <person name="Westhof E."/>
            <person name="Delsuc F."/>
            <person name="Lehrach H."/>
            <person name="Reinhardt R."/>
            <person name="Weissenbach J."/>
            <person name="Roy S.W."/>
            <person name="Artiguenave F."/>
            <person name="Postlethwait J.H."/>
            <person name="Manak J.R."/>
            <person name="Thompson E.M."/>
            <person name="Jaillon O."/>
            <person name="Du Pasquier L."/>
            <person name="Boudinot P."/>
            <person name="Liberles D.A."/>
            <person name="Volff J.N."/>
            <person name="Philippe H."/>
            <person name="Lenhard B."/>
            <person name="Roest Crollius H."/>
            <person name="Wincker P."/>
            <person name="Chourrout D."/>
        </authorList>
    </citation>
    <scope>NUCLEOTIDE SEQUENCE [LARGE SCALE GENOMIC DNA]</scope>
</reference>
<name>E4WRW2_OIKDI</name>
<keyword evidence="2" id="KW-1185">Reference proteome</keyword>
<protein>
    <submittedName>
        <fullName evidence="1">Uncharacterized protein</fullName>
    </submittedName>
</protein>
<evidence type="ECO:0000313" key="2">
    <source>
        <dbReference type="Proteomes" id="UP000001307"/>
    </source>
</evidence>
<evidence type="ECO:0000313" key="1">
    <source>
        <dbReference type="EMBL" id="CBY20494.1"/>
    </source>
</evidence>
<dbReference type="InParanoid" id="E4WRW2"/>
<sequence>MADAVSISYDGSTRLIDISLRTDCPGIAVASGPDSLLFFYNFDIPLFPNKNNEKMQIEGDGEAKIYFHDRPTVGLRFECSIEDHFSDLSELTKNLTVRTKETLRSSVLPKRQELIQWTAQMRYEVTGYRPVVNEQFWPAELLAMFKQKPRLILKIIWEDKPADSNVLFALENCRYDGEIVFENGCSLDVTRFHRVVEKSPDRFAEKELEFKIIDKNENDNEAKISCSFLFCVDAAENIEMCNELLTEC</sequence>
<organism evidence="1">
    <name type="scientific">Oikopleura dioica</name>
    <name type="common">Tunicate</name>
    <dbReference type="NCBI Taxonomy" id="34765"/>
    <lineage>
        <taxon>Eukaryota</taxon>
        <taxon>Metazoa</taxon>
        <taxon>Chordata</taxon>
        <taxon>Tunicata</taxon>
        <taxon>Appendicularia</taxon>
        <taxon>Copelata</taxon>
        <taxon>Oikopleuridae</taxon>
        <taxon>Oikopleura</taxon>
    </lineage>
</organism>
<accession>E4WRW2</accession>